<name>A0ABN9XJI0_9DINO</name>
<organism evidence="2 3">
    <name type="scientific">Prorocentrum cordatum</name>
    <dbReference type="NCBI Taxonomy" id="2364126"/>
    <lineage>
        <taxon>Eukaryota</taxon>
        <taxon>Sar</taxon>
        <taxon>Alveolata</taxon>
        <taxon>Dinophyceae</taxon>
        <taxon>Prorocentrales</taxon>
        <taxon>Prorocentraceae</taxon>
        <taxon>Prorocentrum</taxon>
    </lineage>
</organism>
<feature type="non-terminal residue" evidence="2">
    <location>
        <position position="1"/>
    </location>
</feature>
<evidence type="ECO:0000313" key="3">
    <source>
        <dbReference type="Proteomes" id="UP001189429"/>
    </source>
</evidence>
<accession>A0ABN9XJI0</accession>
<feature type="region of interest" description="Disordered" evidence="1">
    <location>
        <begin position="1"/>
        <end position="113"/>
    </location>
</feature>
<evidence type="ECO:0000313" key="2">
    <source>
        <dbReference type="EMBL" id="CAK0898412.1"/>
    </source>
</evidence>
<sequence length="174" mass="18294">PPSALETCLEPAGAKGACTPRSPAASSRGGAKHTPGCVYPSPRRHDLFVTSLGHSVPSERSAPRATGRRLGTLASEEDRGPLVRSTLGPTAGGGGVGLGRREEGGGRGEDGRVKAGRDKIHFSEFSGSEHANTLVPSCTYSHRAFRATYRHDIQVSRFASLMLKKEGDDFKGIA</sequence>
<protein>
    <submittedName>
        <fullName evidence="2">Uncharacterized protein</fullName>
    </submittedName>
</protein>
<comment type="caution">
    <text evidence="2">The sequence shown here is derived from an EMBL/GenBank/DDBJ whole genome shotgun (WGS) entry which is preliminary data.</text>
</comment>
<proteinExistence type="predicted"/>
<reference evidence="2" key="1">
    <citation type="submission" date="2023-10" db="EMBL/GenBank/DDBJ databases">
        <authorList>
            <person name="Chen Y."/>
            <person name="Shah S."/>
            <person name="Dougan E. K."/>
            <person name="Thang M."/>
            <person name="Chan C."/>
        </authorList>
    </citation>
    <scope>NUCLEOTIDE SEQUENCE [LARGE SCALE GENOMIC DNA]</scope>
</reference>
<evidence type="ECO:0000256" key="1">
    <source>
        <dbReference type="SAM" id="MobiDB-lite"/>
    </source>
</evidence>
<keyword evidence="3" id="KW-1185">Reference proteome</keyword>
<dbReference type="EMBL" id="CAUYUJ010020469">
    <property type="protein sequence ID" value="CAK0898412.1"/>
    <property type="molecule type" value="Genomic_DNA"/>
</dbReference>
<gene>
    <name evidence="2" type="ORF">PCOR1329_LOCUS76273</name>
</gene>
<feature type="compositionally biased region" description="Basic and acidic residues" evidence="1">
    <location>
        <begin position="99"/>
        <end position="113"/>
    </location>
</feature>
<dbReference type="Proteomes" id="UP001189429">
    <property type="component" value="Unassembled WGS sequence"/>
</dbReference>